<dbReference type="PROSITE" id="PS51273">
    <property type="entry name" value="GATASE_TYPE_1"/>
    <property type="match status" value="1"/>
</dbReference>
<dbReference type="InterPro" id="IPR005801">
    <property type="entry name" value="ADC_synthase"/>
</dbReference>
<dbReference type="InterPro" id="IPR005802">
    <property type="entry name" value="ADC_synth_comp_1"/>
</dbReference>
<dbReference type="NCBIfam" id="TIGR00566">
    <property type="entry name" value="trpG_papA"/>
    <property type="match status" value="1"/>
</dbReference>
<evidence type="ECO:0000256" key="4">
    <source>
        <dbReference type="ARBA" id="ARBA00022962"/>
    </source>
</evidence>
<dbReference type="PRINTS" id="PR00097">
    <property type="entry name" value="ANTSNTHASEII"/>
</dbReference>
<dbReference type="Pfam" id="PF00117">
    <property type="entry name" value="GATase"/>
    <property type="match status" value="1"/>
</dbReference>
<dbReference type="InterPro" id="IPR006221">
    <property type="entry name" value="TrpG/PapA_dom"/>
</dbReference>
<dbReference type="InterPro" id="IPR006805">
    <property type="entry name" value="Anth_synth_I_N"/>
</dbReference>
<dbReference type="PANTHER" id="PTHR11236">
    <property type="entry name" value="AMINOBENZOATE/ANTHRANILATE SYNTHASE"/>
    <property type="match status" value="1"/>
</dbReference>
<proteinExistence type="inferred from homology"/>
<evidence type="ECO:0000259" key="5">
    <source>
        <dbReference type="Pfam" id="PF00117"/>
    </source>
</evidence>
<dbReference type="NCBIfam" id="TIGR00553">
    <property type="entry name" value="pabB"/>
    <property type="match status" value="1"/>
</dbReference>
<feature type="domain" description="Chorismate-utilising enzyme C-terminal" evidence="6">
    <location>
        <begin position="427"/>
        <end position="681"/>
    </location>
</feature>
<keyword evidence="4" id="KW-0315">Glutamine amidotransferase</keyword>
<dbReference type="PRINTS" id="PR00096">
    <property type="entry name" value="GATASE"/>
</dbReference>
<evidence type="ECO:0000256" key="1">
    <source>
        <dbReference type="ARBA" id="ARBA00005970"/>
    </source>
</evidence>
<name>A0ABU8C6N0_9GAMM</name>
<dbReference type="Gene3D" id="3.40.50.880">
    <property type="match status" value="1"/>
</dbReference>
<dbReference type="InterPro" id="IPR017926">
    <property type="entry name" value="GATASE"/>
</dbReference>
<dbReference type="Pfam" id="PF04715">
    <property type="entry name" value="Anth_synt_I_N"/>
    <property type="match status" value="1"/>
</dbReference>
<dbReference type="InterPro" id="IPR019999">
    <property type="entry name" value="Anth_synth_I-like"/>
</dbReference>
<evidence type="ECO:0000313" key="9">
    <source>
        <dbReference type="Proteomes" id="UP001375382"/>
    </source>
</evidence>
<sequence>MKILIVDNYDSFTFNLYQYVSEVFAVLPVVVRNDDTHVDFEDYDAIVISPGPGTPNNKSDIGICEQIIKHTSKPLLGICLGHQSIVASLGGTVELSGMPYHGRSSKILHGGSGVFSNLPNPLTVVRYHSLIACQPLPAELIATAFTEDGMIMAIEHRHRPMWGVQFHPESISTDCGRQLIENFKTLVQQHNVNRSSLQRASTEQLDLPQVTVPPVAWRCRYQQLNSTLQPAEVFQRLYGDSQYSFWLDSSSVNNAEARFSFIGDASGPESFWFSYDMKKQTVLLNAHGKQHELHSDYCAFVKQTLAATVAGAEELPFDFCGGLVGFQGYELKAETEAVSNKYAAKQPDAAGIFVDRFIAFDHKTGLVYAVILEKEHSPHHAAAASEQWLSTVSQCLATMPAAEKGTVSAVNTARSQQDIRFYLEDDYQQYTSKISRCMDYIRRGESYEICLTNRLRATLDVEPLALYTVLRQVNPAPRSVYLHSPDFAILCSSPEKFVSVGRNAVVEAKPIKGTRKRGATAAEDAALITDLAQSEKDHAENLMIVDLLRNDLNRVCEAGSVWVPKLMQIETYASVHQLVSTVRGRLNEHESLASLFAATFPPGSMTGAPKTRTLEILDELESSARGIYSGAIGYMSLNGAAELNVAIRTLVVQGSNLEIGVGGAITWLSNADEEFEEILIKARALLRTIAKYATGDENRYNIVGAETRPPVVAPVQDNVAVLSPAFDQQSQQQQQGVEAC</sequence>
<feature type="domain" description="Anthranilate synthase component I N-terminal" evidence="7">
    <location>
        <begin position="227"/>
        <end position="367"/>
    </location>
</feature>
<dbReference type="RefSeq" id="WP_335736000.1">
    <property type="nucleotide sequence ID" value="NZ_JALAAR010000007.1"/>
</dbReference>
<keyword evidence="8" id="KW-0032">Aminotransferase</keyword>
<keyword evidence="3 8" id="KW-0808">Transferase</keyword>
<feature type="domain" description="Glutamine amidotransferase" evidence="5">
    <location>
        <begin position="4"/>
        <end position="183"/>
    </location>
</feature>
<organism evidence="8 9">
    <name type="scientific">Rheinheimera muenzenbergensis</name>
    <dbReference type="NCBI Taxonomy" id="1193628"/>
    <lineage>
        <taxon>Bacteria</taxon>
        <taxon>Pseudomonadati</taxon>
        <taxon>Pseudomonadota</taxon>
        <taxon>Gammaproteobacteria</taxon>
        <taxon>Chromatiales</taxon>
        <taxon>Chromatiaceae</taxon>
        <taxon>Rheinheimera</taxon>
    </lineage>
</organism>
<dbReference type="EC" id="2.6.1.85" evidence="2"/>
<evidence type="ECO:0000256" key="3">
    <source>
        <dbReference type="ARBA" id="ARBA00022679"/>
    </source>
</evidence>
<dbReference type="EMBL" id="JALAAR010000007">
    <property type="protein sequence ID" value="MEH8017589.1"/>
    <property type="molecule type" value="Genomic_DNA"/>
</dbReference>
<dbReference type="Proteomes" id="UP001375382">
    <property type="component" value="Unassembled WGS sequence"/>
</dbReference>
<reference evidence="8 9" key="1">
    <citation type="journal article" date="2023" name="Ecotoxicol. Environ. Saf.">
        <title>Mercury remediation potential of mercury-resistant strain Rheinheimera metallidurans sp. nov. isolated from a municipal waste dumping site.</title>
        <authorList>
            <person name="Yadav V."/>
            <person name="Manjhi A."/>
            <person name="Vadakedath N."/>
        </authorList>
    </citation>
    <scope>NUCLEOTIDE SEQUENCE [LARGE SCALE GENOMIC DNA]</scope>
    <source>
        <strain evidence="8 9">E-49</strain>
    </source>
</reference>
<keyword evidence="9" id="KW-1185">Reference proteome</keyword>
<dbReference type="Gene3D" id="3.60.120.10">
    <property type="entry name" value="Anthranilate synthase"/>
    <property type="match status" value="1"/>
</dbReference>
<dbReference type="Pfam" id="PF00425">
    <property type="entry name" value="Chorismate_bind"/>
    <property type="match status" value="1"/>
</dbReference>
<protein>
    <recommendedName>
        <fullName evidence="2">aminodeoxychorismate synthase</fullName>
        <ecNumber evidence="2">2.6.1.85</ecNumber>
    </recommendedName>
</protein>
<dbReference type="PRINTS" id="PR00099">
    <property type="entry name" value="CPSGATASE"/>
</dbReference>
<dbReference type="InterPro" id="IPR015890">
    <property type="entry name" value="Chorismate_C"/>
</dbReference>
<dbReference type="InterPro" id="IPR029062">
    <property type="entry name" value="Class_I_gatase-like"/>
</dbReference>
<evidence type="ECO:0000259" key="6">
    <source>
        <dbReference type="Pfam" id="PF00425"/>
    </source>
</evidence>
<dbReference type="PANTHER" id="PTHR11236:SF18">
    <property type="entry name" value="AMINODEOXYCHORISMATE SYNTHASE"/>
    <property type="match status" value="1"/>
</dbReference>
<comment type="caution">
    <text evidence="8">The sequence shown here is derived from an EMBL/GenBank/DDBJ whole genome shotgun (WGS) entry which is preliminary data.</text>
</comment>
<accession>A0ABU8C6N0</accession>
<evidence type="ECO:0000313" key="8">
    <source>
        <dbReference type="EMBL" id="MEH8017589.1"/>
    </source>
</evidence>
<dbReference type="SUPFAM" id="SSF56322">
    <property type="entry name" value="ADC synthase"/>
    <property type="match status" value="1"/>
</dbReference>
<dbReference type="SUPFAM" id="SSF52317">
    <property type="entry name" value="Class I glutamine amidotransferase-like"/>
    <property type="match status" value="1"/>
</dbReference>
<evidence type="ECO:0000259" key="7">
    <source>
        <dbReference type="Pfam" id="PF04715"/>
    </source>
</evidence>
<dbReference type="GO" id="GO:0046820">
    <property type="term" value="F:4-amino-4-deoxychorismate synthase activity"/>
    <property type="evidence" value="ECO:0007669"/>
    <property type="project" value="UniProtKB-EC"/>
</dbReference>
<comment type="similarity">
    <text evidence="1">In the C-terminal section; belongs to the anthranilate synthase component I family.</text>
</comment>
<dbReference type="CDD" id="cd01743">
    <property type="entry name" value="GATase1_Anthranilate_Synthase"/>
    <property type="match status" value="1"/>
</dbReference>
<gene>
    <name evidence="8" type="primary">pabB</name>
    <name evidence="8" type="ORF">MN202_10105</name>
</gene>
<evidence type="ECO:0000256" key="2">
    <source>
        <dbReference type="ARBA" id="ARBA00013139"/>
    </source>
</evidence>